<protein>
    <submittedName>
        <fullName evidence="2">Uncharacterized protein</fullName>
    </submittedName>
</protein>
<reference evidence="2" key="2">
    <citation type="submission" date="2020-11" db="EMBL/GenBank/DDBJ databases">
        <authorList>
            <person name="McCartney M.A."/>
            <person name="Auch B."/>
            <person name="Kono T."/>
            <person name="Mallez S."/>
            <person name="Becker A."/>
            <person name="Gohl D.M."/>
            <person name="Silverstein K.A.T."/>
            <person name="Koren S."/>
            <person name="Bechman K.B."/>
            <person name="Herman A."/>
            <person name="Abrahante J.E."/>
            <person name="Garbe J."/>
        </authorList>
    </citation>
    <scope>NUCLEOTIDE SEQUENCE</scope>
    <source>
        <strain evidence="2">Duluth1</strain>
        <tissue evidence="2">Whole animal</tissue>
    </source>
</reference>
<evidence type="ECO:0000313" key="2">
    <source>
        <dbReference type="EMBL" id="KAH3860603.1"/>
    </source>
</evidence>
<feature type="region of interest" description="Disordered" evidence="1">
    <location>
        <begin position="28"/>
        <end position="74"/>
    </location>
</feature>
<organism evidence="2 3">
    <name type="scientific">Dreissena polymorpha</name>
    <name type="common">Zebra mussel</name>
    <name type="synonym">Mytilus polymorpha</name>
    <dbReference type="NCBI Taxonomy" id="45954"/>
    <lineage>
        <taxon>Eukaryota</taxon>
        <taxon>Metazoa</taxon>
        <taxon>Spiralia</taxon>
        <taxon>Lophotrochozoa</taxon>
        <taxon>Mollusca</taxon>
        <taxon>Bivalvia</taxon>
        <taxon>Autobranchia</taxon>
        <taxon>Heteroconchia</taxon>
        <taxon>Euheterodonta</taxon>
        <taxon>Imparidentia</taxon>
        <taxon>Neoheterodontei</taxon>
        <taxon>Myida</taxon>
        <taxon>Dreissenoidea</taxon>
        <taxon>Dreissenidae</taxon>
        <taxon>Dreissena</taxon>
    </lineage>
</organism>
<gene>
    <name evidence="2" type="ORF">DPMN_023513</name>
</gene>
<dbReference type="EMBL" id="JAIWYP010000002">
    <property type="protein sequence ID" value="KAH3860603.1"/>
    <property type="molecule type" value="Genomic_DNA"/>
</dbReference>
<dbReference type="Proteomes" id="UP000828390">
    <property type="component" value="Unassembled WGS sequence"/>
</dbReference>
<feature type="compositionally biased region" description="Basic residues" evidence="1">
    <location>
        <begin position="47"/>
        <end position="57"/>
    </location>
</feature>
<name>A0A9D4LL98_DREPO</name>
<evidence type="ECO:0000313" key="3">
    <source>
        <dbReference type="Proteomes" id="UP000828390"/>
    </source>
</evidence>
<keyword evidence="3" id="KW-1185">Reference proteome</keyword>
<dbReference type="AlphaFoldDB" id="A0A9D4LL98"/>
<sequence length="74" mass="8424">MRFGPMKKFILHLHKRNVLNVLIATQTKDNDSNTTDSEDISLADLGRKKKQPMKRKLIQSDSESDHDDSADDAN</sequence>
<comment type="caution">
    <text evidence="2">The sequence shown here is derived from an EMBL/GenBank/DDBJ whole genome shotgun (WGS) entry which is preliminary data.</text>
</comment>
<feature type="compositionally biased region" description="Acidic residues" evidence="1">
    <location>
        <begin position="62"/>
        <end position="74"/>
    </location>
</feature>
<reference evidence="2" key="1">
    <citation type="journal article" date="2019" name="bioRxiv">
        <title>The Genome of the Zebra Mussel, Dreissena polymorpha: A Resource for Invasive Species Research.</title>
        <authorList>
            <person name="McCartney M.A."/>
            <person name="Auch B."/>
            <person name="Kono T."/>
            <person name="Mallez S."/>
            <person name="Zhang Y."/>
            <person name="Obille A."/>
            <person name="Becker A."/>
            <person name="Abrahante J.E."/>
            <person name="Garbe J."/>
            <person name="Badalamenti J.P."/>
            <person name="Herman A."/>
            <person name="Mangelson H."/>
            <person name="Liachko I."/>
            <person name="Sullivan S."/>
            <person name="Sone E.D."/>
            <person name="Koren S."/>
            <person name="Silverstein K.A.T."/>
            <person name="Beckman K.B."/>
            <person name="Gohl D.M."/>
        </authorList>
    </citation>
    <scope>NUCLEOTIDE SEQUENCE</scope>
    <source>
        <strain evidence="2">Duluth1</strain>
        <tissue evidence="2">Whole animal</tissue>
    </source>
</reference>
<proteinExistence type="predicted"/>
<accession>A0A9D4LL98</accession>
<evidence type="ECO:0000256" key="1">
    <source>
        <dbReference type="SAM" id="MobiDB-lite"/>
    </source>
</evidence>